<name>A0ACC3DHP2_9PEZI</name>
<protein>
    <submittedName>
        <fullName evidence="1">Uncharacterized protein</fullName>
    </submittedName>
</protein>
<evidence type="ECO:0000313" key="2">
    <source>
        <dbReference type="Proteomes" id="UP001186974"/>
    </source>
</evidence>
<dbReference type="EMBL" id="JAWDJW010004206">
    <property type="protein sequence ID" value="KAK3076231.1"/>
    <property type="molecule type" value="Genomic_DNA"/>
</dbReference>
<organism evidence="1 2">
    <name type="scientific">Coniosporium uncinatum</name>
    <dbReference type="NCBI Taxonomy" id="93489"/>
    <lineage>
        <taxon>Eukaryota</taxon>
        <taxon>Fungi</taxon>
        <taxon>Dikarya</taxon>
        <taxon>Ascomycota</taxon>
        <taxon>Pezizomycotina</taxon>
        <taxon>Dothideomycetes</taxon>
        <taxon>Dothideomycetes incertae sedis</taxon>
        <taxon>Coniosporium</taxon>
    </lineage>
</organism>
<keyword evidence="2" id="KW-1185">Reference proteome</keyword>
<reference evidence="1" key="1">
    <citation type="submission" date="2024-09" db="EMBL/GenBank/DDBJ databases">
        <title>Black Yeasts Isolated from many extreme environments.</title>
        <authorList>
            <person name="Coleine C."/>
            <person name="Stajich J.E."/>
            <person name="Selbmann L."/>
        </authorList>
    </citation>
    <scope>NUCLEOTIDE SEQUENCE</scope>
    <source>
        <strain evidence="1">CCFEE 5737</strain>
    </source>
</reference>
<gene>
    <name evidence="1" type="ORF">LTS18_013565</name>
</gene>
<comment type="caution">
    <text evidence="1">The sequence shown here is derived from an EMBL/GenBank/DDBJ whole genome shotgun (WGS) entry which is preliminary data.</text>
</comment>
<accession>A0ACC3DHP2</accession>
<sequence length="214" mass="23224">MNAIPSATSRADVLSTLLQRLVIRFATTHACEGILFGSSTTKLAEVVLSETAKGRGFAIPWLISDGPTPFGISFYYPLRELLKKELSAFANMTDPMIAPLVHAEPLAKEQVISSMKNTTIDFLMKQYFESVEESYPSIVANAVRTAGKLQAPKAASTQRCKLCAMPVTEDLVGIHGWVGDQIEAVATEIEKGSYGLCYGCTRSVPEEAVTFLPD</sequence>
<evidence type="ECO:0000313" key="1">
    <source>
        <dbReference type="EMBL" id="KAK3076231.1"/>
    </source>
</evidence>
<dbReference type="Proteomes" id="UP001186974">
    <property type="component" value="Unassembled WGS sequence"/>
</dbReference>
<proteinExistence type="predicted"/>